<dbReference type="GO" id="GO:0006508">
    <property type="term" value="P:proteolysis"/>
    <property type="evidence" value="ECO:0007669"/>
    <property type="project" value="UniProtKB-KW"/>
</dbReference>
<dbReference type="GO" id="GO:0005886">
    <property type="term" value="C:plasma membrane"/>
    <property type="evidence" value="ECO:0007669"/>
    <property type="project" value="UniProtKB-SubCell"/>
</dbReference>
<dbReference type="NCBIfam" id="TIGR02602">
    <property type="entry name" value="8TM_EpsH"/>
    <property type="match status" value="1"/>
</dbReference>
<dbReference type="NCBIfam" id="TIGR02914">
    <property type="entry name" value="EpsI_fam"/>
    <property type="match status" value="1"/>
</dbReference>
<dbReference type="NCBIfam" id="TIGR03109">
    <property type="entry name" value="exosort_XrtA"/>
    <property type="match status" value="1"/>
</dbReference>
<dbReference type="GO" id="GO:0008233">
    <property type="term" value="F:peptidase activity"/>
    <property type="evidence" value="ECO:0007669"/>
    <property type="project" value="UniProtKB-KW"/>
</dbReference>
<evidence type="ECO:0000256" key="7">
    <source>
        <dbReference type="ARBA" id="ARBA00023136"/>
    </source>
</evidence>
<evidence type="ECO:0000256" key="4">
    <source>
        <dbReference type="ARBA" id="ARBA00022692"/>
    </source>
</evidence>
<gene>
    <name evidence="10" type="ORF">BI364_11685</name>
</gene>
<feature type="transmembrane region" description="Helical" evidence="8">
    <location>
        <begin position="179"/>
        <end position="199"/>
    </location>
</feature>
<dbReference type="Pfam" id="PF09721">
    <property type="entry name" value="Exosortase_EpsH"/>
    <property type="match status" value="1"/>
</dbReference>
<sequence length="474" mass="52533">MVGVWSGDGTFQYAFFILPISVFLIYLRRTVTQGLSFHVSGYGALLVLVFSLMWAVGTIIGVQLVQQFSVIALLPALVLTVYGTSVFRALIFPLLYLFFGFPWPVAHVTTILQHITAAMSVWLLQHTGYVAYLHGVLIETEVATWHVADACSGIKFFLASLALGALYANLFYTSWRRRAAFMVAAFVVPIVANSLRVYFTVVIGEVFGVEYASGTDHLIFGWQFFGTVLVLLFGAGWFWRESPLEFATVQFPVYFGRRSSILKALPLGAVFLLCGPGMIWLSTYAAKSPATRPMINTKFDGWHVLLTQANPLGARFKRPDQVVMSTYGDGVINVNLVAVDYAGRPMHDHKLFMIGNRRYDSTQWSVQQRSHDALSGIPIPYSVHQTWLISSNAHRLMWYWYEVNGVSASGLIAVKLLQLENFVLGKPIVTRLIILSAPVRADSKSAEAALLAFTKAYWAGNHSGTAYPSQGLSG</sequence>
<comment type="subcellular location">
    <subcellularLocation>
        <location evidence="1">Cell membrane</location>
        <topology evidence="1">Multi-pass membrane protein</topology>
    </subcellularLocation>
</comment>
<dbReference type="InterPro" id="IPR019127">
    <property type="entry name" value="Exosortase"/>
</dbReference>
<feature type="transmembrane region" description="Helical" evidence="8">
    <location>
        <begin position="12"/>
        <end position="27"/>
    </location>
</feature>
<name>A0A1D8IPV4_9GAMM</name>
<evidence type="ECO:0000256" key="1">
    <source>
        <dbReference type="ARBA" id="ARBA00004651"/>
    </source>
</evidence>
<evidence type="ECO:0000256" key="2">
    <source>
        <dbReference type="ARBA" id="ARBA00022475"/>
    </source>
</evidence>
<accession>A0A1D8IPV4</accession>
<evidence type="ECO:0000313" key="10">
    <source>
        <dbReference type="EMBL" id="AOU98528.1"/>
    </source>
</evidence>
<proteinExistence type="predicted"/>
<keyword evidence="11" id="KW-1185">Reference proteome</keyword>
<evidence type="ECO:0000256" key="6">
    <source>
        <dbReference type="ARBA" id="ARBA00022989"/>
    </source>
</evidence>
<dbReference type="InterPro" id="IPR014263">
    <property type="entry name" value="Methanolan_biosynth_EpsI"/>
</dbReference>
<evidence type="ECO:0000259" key="9">
    <source>
        <dbReference type="Pfam" id="PF11984"/>
    </source>
</evidence>
<feature type="transmembrane region" description="Helical" evidence="8">
    <location>
        <begin position="39"/>
        <end position="65"/>
    </location>
</feature>
<dbReference type="InterPro" id="IPR013426">
    <property type="entry name" value="EpsH-like"/>
</dbReference>
<keyword evidence="3" id="KW-0645">Protease</keyword>
<feature type="transmembrane region" description="Helical" evidence="8">
    <location>
        <begin position="219"/>
        <end position="239"/>
    </location>
</feature>
<feature type="domain" description="Methanolan biosynthesis EpsI" evidence="9">
    <location>
        <begin position="269"/>
        <end position="456"/>
    </location>
</feature>
<evidence type="ECO:0000256" key="3">
    <source>
        <dbReference type="ARBA" id="ARBA00022670"/>
    </source>
</evidence>
<feature type="transmembrane region" description="Helical" evidence="8">
    <location>
        <begin position="71"/>
        <end position="99"/>
    </location>
</feature>
<dbReference type="InterPro" id="IPR017540">
    <property type="entry name" value="Exosortase-1"/>
</dbReference>
<dbReference type="Proteomes" id="UP000095401">
    <property type="component" value="Chromosome"/>
</dbReference>
<dbReference type="EMBL" id="CP017415">
    <property type="protein sequence ID" value="AOU98528.1"/>
    <property type="molecule type" value="Genomic_DNA"/>
</dbReference>
<keyword evidence="2" id="KW-1003">Cell membrane</keyword>
<keyword evidence="4 8" id="KW-0812">Transmembrane</keyword>
<dbReference type="InterPro" id="IPR026392">
    <property type="entry name" value="Exo/Archaeosortase_dom"/>
</dbReference>
<dbReference type="Pfam" id="PF11984">
    <property type="entry name" value="DUF3485"/>
    <property type="match status" value="1"/>
</dbReference>
<evidence type="ECO:0000313" key="11">
    <source>
        <dbReference type="Proteomes" id="UP000095401"/>
    </source>
</evidence>
<dbReference type="KEGG" id="aprs:BI364_11685"/>
<keyword evidence="6 8" id="KW-1133">Transmembrane helix</keyword>
<evidence type="ECO:0000256" key="8">
    <source>
        <dbReference type="SAM" id="Phobius"/>
    </source>
</evidence>
<dbReference type="AlphaFoldDB" id="A0A1D8IPV4"/>
<evidence type="ECO:0000256" key="5">
    <source>
        <dbReference type="ARBA" id="ARBA00022801"/>
    </source>
</evidence>
<feature type="transmembrane region" description="Helical" evidence="8">
    <location>
        <begin position="152"/>
        <end position="172"/>
    </location>
</feature>
<keyword evidence="7 8" id="KW-0472">Membrane</keyword>
<dbReference type="NCBIfam" id="TIGR04178">
    <property type="entry name" value="exo_archaeo"/>
    <property type="match status" value="1"/>
</dbReference>
<reference evidence="11" key="1">
    <citation type="submission" date="2016-09" db="EMBL/GenBank/DDBJ databases">
        <title>Acidihalobacter prosperus F5.</title>
        <authorList>
            <person name="Khaleque H.N."/>
            <person name="Ramsay J.P."/>
            <person name="Kaksonen A.H."/>
            <person name="Boxall N.J."/>
            <person name="Watkin E.L.J."/>
        </authorList>
    </citation>
    <scope>NUCLEOTIDE SEQUENCE [LARGE SCALE GENOMIC DNA]</scope>
    <source>
        <strain evidence="11">F5</strain>
    </source>
</reference>
<feature type="transmembrane region" description="Helical" evidence="8">
    <location>
        <begin position="260"/>
        <end position="281"/>
    </location>
</feature>
<keyword evidence="5" id="KW-0378">Hydrolase</keyword>
<organism evidence="10 11">
    <name type="scientific">Acidihalobacter yilgarnensis</name>
    <dbReference type="NCBI Taxonomy" id="2819280"/>
    <lineage>
        <taxon>Bacteria</taxon>
        <taxon>Pseudomonadati</taxon>
        <taxon>Pseudomonadota</taxon>
        <taxon>Gammaproteobacteria</taxon>
        <taxon>Chromatiales</taxon>
        <taxon>Ectothiorhodospiraceae</taxon>
        <taxon>Acidihalobacter</taxon>
    </lineage>
</organism>
<protein>
    <submittedName>
        <fullName evidence="10">EpsI family protein</fullName>
    </submittedName>
</protein>